<dbReference type="InterPro" id="IPR017507">
    <property type="entry name" value="Tscrpt_reg_HipB-like"/>
</dbReference>
<dbReference type="SUPFAM" id="SSF47413">
    <property type="entry name" value="lambda repressor-like DNA-binding domains"/>
    <property type="match status" value="1"/>
</dbReference>
<organism evidence="2 3">
    <name type="scientific">Alistipes shahii</name>
    <dbReference type="NCBI Taxonomy" id="328814"/>
    <lineage>
        <taxon>Bacteria</taxon>
        <taxon>Pseudomonadati</taxon>
        <taxon>Bacteroidota</taxon>
        <taxon>Bacteroidia</taxon>
        <taxon>Bacteroidales</taxon>
        <taxon>Rikenellaceae</taxon>
        <taxon>Alistipes</taxon>
    </lineage>
</organism>
<dbReference type="RefSeq" id="WP_149886181.1">
    <property type="nucleotide sequence ID" value="NZ_VVXJ01000042.1"/>
</dbReference>
<dbReference type="PROSITE" id="PS50943">
    <property type="entry name" value="HTH_CROC1"/>
    <property type="match status" value="1"/>
</dbReference>
<dbReference type="GO" id="GO:0003677">
    <property type="term" value="F:DNA binding"/>
    <property type="evidence" value="ECO:0007669"/>
    <property type="project" value="InterPro"/>
</dbReference>
<dbReference type="SMART" id="SM00530">
    <property type="entry name" value="HTH_XRE"/>
    <property type="match status" value="1"/>
</dbReference>
<dbReference type="AlphaFoldDB" id="A0A5B3GH30"/>
<comment type="caution">
    <text evidence="2">The sequence shown here is derived from an EMBL/GenBank/DDBJ whole genome shotgun (WGS) entry which is preliminary data.</text>
</comment>
<accession>A0A5B3GH30</accession>
<dbReference type="InterPro" id="IPR001387">
    <property type="entry name" value="Cro/C1-type_HTH"/>
</dbReference>
<gene>
    <name evidence="2" type="ORF">F2Y07_13425</name>
</gene>
<evidence type="ECO:0000313" key="3">
    <source>
        <dbReference type="Proteomes" id="UP000322658"/>
    </source>
</evidence>
<dbReference type="CDD" id="cd00093">
    <property type="entry name" value="HTH_XRE"/>
    <property type="match status" value="1"/>
</dbReference>
<feature type="domain" description="HTH cro/C1-type" evidence="1">
    <location>
        <begin position="8"/>
        <end position="62"/>
    </location>
</feature>
<dbReference type="Pfam" id="PF01381">
    <property type="entry name" value="HTH_3"/>
    <property type="match status" value="1"/>
</dbReference>
<dbReference type="Gene3D" id="1.10.260.40">
    <property type="entry name" value="lambda repressor-like DNA-binding domains"/>
    <property type="match status" value="1"/>
</dbReference>
<dbReference type="InterPro" id="IPR010982">
    <property type="entry name" value="Lambda_DNA-bd_dom_sf"/>
</dbReference>
<protein>
    <submittedName>
        <fullName evidence="2">Helix-turn-helix transcriptional regulator</fullName>
    </submittedName>
</protein>
<dbReference type="EMBL" id="VVXJ01000042">
    <property type="protein sequence ID" value="KAA2372874.1"/>
    <property type="molecule type" value="Genomic_DNA"/>
</dbReference>
<name>A0A5B3GH30_9BACT</name>
<dbReference type="NCBIfam" id="TIGR03070">
    <property type="entry name" value="couple_hipB"/>
    <property type="match status" value="1"/>
</dbReference>
<evidence type="ECO:0000259" key="1">
    <source>
        <dbReference type="PROSITE" id="PS50943"/>
    </source>
</evidence>
<evidence type="ECO:0000313" key="2">
    <source>
        <dbReference type="EMBL" id="KAA2372874.1"/>
    </source>
</evidence>
<sequence length="68" mass="7966">MNNLSTTVKMLRKQYNLTQEDLSLKSGVGLRFVRDLEQGKETLRLDKVNQLLDFFNYEMVAIQKNSNQ</sequence>
<proteinExistence type="predicted"/>
<dbReference type="Proteomes" id="UP000322658">
    <property type="component" value="Unassembled WGS sequence"/>
</dbReference>
<reference evidence="2 3" key="1">
    <citation type="journal article" date="2019" name="Nat. Med.">
        <title>A library of human gut bacterial isolates paired with longitudinal multiomics data enables mechanistic microbiome research.</title>
        <authorList>
            <person name="Poyet M."/>
            <person name="Groussin M."/>
            <person name="Gibbons S.M."/>
            <person name="Avila-Pacheco J."/>
            <person name="Jiang X."/>
            <person name="Kearney S.M."/>
            <person name="Perrotta A.R."/>
            <person name="Berdy B."/>
            <person name="Zhao S."/>
            <person name="Lieberman T.D."/>
            <person name="Swanson P.K."/>
            <person name="Smith M."/>
            <person name="Roesemann S."/>
            <person name="Alexander J.E."/>
            <person name="Rich S.A."/>
            <person name="Livny J."/>
            <person name="Vlamakis H."/>
            <person name="Clish C."/>
            <person name="Bullock K."/>
            <person name="Deik A."/>
            <person name="Scott J."/>
            <person name="Pierce K.A."/>
            <person name="Xavier R.J."/>
            <person name="Alm E.J."/>
        </authorList>
    </citation>
    <scope>NUCLEOTIDE SEQUENCE [LARGE SCALE GENOMIC DNA]</scope>
    <source>
        <strain evidence="2 3">BIOML-A1</strain>
    </source>
</reference>